<dbReference type="Proteomes" id="UP001152797">
    <property type="component" value="Unassembled WGS sequence"/>
</dbReference>
<organism evidence="8">
    <name type="scientific">Cladocopium goreaui</name>
    <dbReference type="NCBI Taxonomy" id="2562237"/>
    <lineage>
        <taxon>Eukaryota</taxon>
        <taxon>Sar</taxon>
        <taxon>Alveolata</taxon>
        <taxon>Dinophyceae</taxon>
        <taxon>Suessiales</taxon>
        <taxon>Symbiodiniaceae</taxon>
        <taxon>Cladocopium</taxon>
    </lineage>
</organism>
<dbReference type="InterPro" id="IPR004841">
    <property type="entry name" value="AA-permease/SLC12A_dom"/>
</dbReference>
<dbReference type="OrthoDB" id="3900342at2759"/>
<evidence type="ECO:0000256" key="4">
    <source>
        <dbReference type="ARBA" id="ARBA00022989"/>
    </source>
</evidence>
<evidence type="ECO:0000256" key="6">
    <source>
        <dbReference type="SAM" id="Phobius"/>
    </source>
</evidence>
<evidence type="ECO:0000313" key="9">
    <source>
        <dbReference type="EMBL" id="CAL1169271.1"/>
    </source>
</evidence>
<dbReference type="Gene3D" id="1.20.1740.10">
    <property type="entry name" value="Amino acid/polyamine transporter I"/>
    <property type="match status" value="1"/>
</dbReference>
<evidence type="ECO:0000313" key="10">
    <source>
        <dbReference type="EMBL" id="CAL4803208.1"/>
    </source>
</evidence>
<keyword evidence="11" id="KW-1185">Reference proteome</keyword>
<comment type="subcellular location">
    <subcellularLocation>
        <location evidence="1">Membrane</location>
        <topology evidence="1">Multi-pass membrane protein</topology>
    </subcellularLocation>
</comment>
<protein>
    <submittedName>
        <fullName evidence="10">Cationic amino acid transporter 9, chloroplastic</fullName>
    </submittedName>
</protein>
<sequence>MAGAEAVAEALAESVQQIVALSPDRVAEDGPEAFDPFRRAVTQASRGRDAPPSQLLGPVESKEMVFKFLVALHGSKKMYRRQVVAVMAVLMHEKLWLKSLLQIEGFPENLSEDLRLIVEEEQKTMENEPEEMPCLVRTKEDRLGWRSEERADLHRYEGDCAESGGFSMALDPGSRDDLLGAEYAGVFGFQPHRLAGLSWTGWTASGLLQSTEVSTLDRANESWTRFGWSSFKFGRLIANGKAFIAALMELKELESLANDQPGNVARLSPTFRDIGLRALSQATRHDGNATGRAQIGSNDLMATELGALEKNVDEMTKTRELPTAEDGELPRRLTALELTLLGIGACIGAGIFVLTGAEARIAGPSVAVSFLLAGMSSIFNGLCFAELATRLPVSGSSYLYAPRRLFGAA</sequence>
<proteinExistence type="predicted"/>
<evidence type="ECO:0000259" key="7">
    <source>
        <dbReference type="Pfam" id="PF00324"/>
    </source>
</evidence>
<dbReference type="PANTHER" id="PTHR43243:SF4">
    <property type="entry name" value="CATIONIC AMINO ACID TRANSPORTER 4"/>
    <property type="match status" value="1"/>
</dbReference>
<keyword evidence="4 6" id="KW-1133">Transmembrane helix</keyword>
<keyword evidence="2" id="KW-0813">Transport</keyword>
<feature type="domain" description="Amino acid permease/ SLC12A" evidence="7">
    <location>
        <begin position="338"/>
        <end position="404"/>
    </location>
</feature>
<dbReference type="GO" id="GO:0016020">
    <property type="term" value="C:membrane"/>
    <property type="evidence" value="ECO:0007669"/>
    <property type="project" value="UniProtKB-SubCell"/>
</dbReference>
<name>A0A9P1GJ64_9DINO</name>
<dbReference type="EMBL" id="CAMXCT020006556">
    <property type="protein sequence ID" value="CAL1169271.1"/>
    <property type="molecule type" value="Genomic_DNA"/>
</dbReference>
<keyword evidence="5 6" id="KW-0472">Membrane</keyword>
<feature type="transmembrane region" description="Helical" evidence="6">
    <location>
        <begin position="366"/>
        <end position="388"/>
    </location>
</feature>
<dbReference type="EMBL" id="CAMXCT030006556">
    <property type="protein sequence ID" value="CAL4803208.1"/>
    <property type="molecule type" value="Genomic_DNA"/>
</dbReference>
<dbReference type="AlphaFoldDB" id="A0A9P1GJ64"/>
<gene>
    <name evidence="8" type="ORF">C1SCF055_LOCUS40696</name>
</gene>
<dbReference type="Pfam" id="PF00324">
    <property type="entry name" value="AA_permease"/>
    <property type="match status" value="1"/>
</dbReference>
<feature type="transmembrane region" description="Helical" evidence="6">
    <location>
        <begin position="333"/>
        <end position="354"/>
    </location>
</feature>
<evidence type="ECO:0000256" key="1">
    <source>
        <dbReference type="ARBA" id="ARBA00004141"/>
    </source>
</evidence>
<accession>A0A9P1GJ64</accession>
<dbReference type="EMBL" id="CAMXCT010006556">
    <property type="protein sequence ID" value="CAI4015896.1"/>
    <property type="molecule type" value="Genomic_DNA"/>
</dbReference>
<dbReference type="PANTHER" id="PTHR43243">
    <property type="entry name" value="INNER MEMBRANE TRANSPORTER YGJI-RELATED"/>
    <property type="match status" value="1"/>
</dbReference>
<comment type="caution">
    <text evidence="8">The sequence shown here is derived from an EMBL/GenBank/DDBJ whole genome shotgun (WGS) entry which is preliminary data.</text>
</comment>
<evidence type="ECO:0000256" key="5">
    <source>
        <dbReference type="ARBA" id="ARBA00023136"/>
    </source>
</evidence>
<reference evidence="8" key="1">
    <citation type="submission" date="2022-10" db="EMBL/GenBank/DDBJ databases">
        <authorList>
            <person name="Chen Y."/>
            <person name="Dougan E. K."/>
            <person name="Chan C."/>
            <person name="Rhodes N."/>
            <person name="Thang M."/>
        </authorList>
    </citation>
    <scope>NUCLEOTIDE SEQUENCE</scope>
</reference>
<evidence type="ECO:0000313" key="8">
    <source>
        <dbReference type="EMBL" id="CAI4015896.1"/>
    </source>
</evidence>
<evidence type="ECO:0000256" key="2">
    <source>
        <dbReference type="ARBA" id="ARBA00022448"/>
    </source>
</evidence>
<keyword evidence="3 6" id="KW-0812">Transmembrane</keyword>
<dbReference type="GO" id="GO:0015171">
    <property type="term" value="F:amino acid transmembrane transporter activity"/>
    <property type="evidence" value="ECO:0007669"/>
    <property type="project" value="TreeGrafter"/>
</dbReference>
<reference evidence="9" key="2">
    <citation type="submission" date="2024-04" db="EMBL/GenBank/DDBJ databases">
        <authorList>
            <person name="Chen Y."/>
            <person name="Shah S."/>
            <person name="Dougan E. K."/>
            <person name="Thang M."/>
            <person name="Chan C."/>
        </authorList>
    </citation>
    <scope>NUCLEOTIDE SEQUENCE [LARGE SCALE GENOMIC DNA]</scope>
</reference>
<evidence type="ECO:0000313" key="11">
    <source>
        <dbReference type="Proteomes" id="UP001152797"/>
    </source>
</evidence>
<evidence type="ECO:0000256" key="3">
    <source>
        <dbReference type="ARBA" id="ARBA00022692"/>
    </source>
</evidence>